<evidence type="ECO:0000256" key="1">
    <source>
        <dbReference type="ARBA" id="ARBA00023002"/>
    </source>
</evidence>
<dbReference type="InterPro" id="IPR050771">
    <property type="entry name" value="Alpha-ketoacid_DH_E1_comp"/>
</dbReference>
<dbReference type="Gene3D" id="3.40.50.970">
    <property type="match status" value="1"/>
</dbReference>
<dbReference type="InterPro" id="IPR001017">
    <property type="entry name" value="DH_E1"/>
</dbReference>
<dbReference type="Proteomes" id="UP000790787">
    <property type="component" value="Chromosome 8"/>
</dbReference>
<dbReference type="RefSeq" id="XP_016479179.1">
    <property type="nucleotide sequence ID" value="XM_016623693.1"/>
</dbReference>
<name>A0A1S4AR67_TOBAC</name>
<reference evidence="3" key="1">
    <citation type="journal article" date="2014" name="Nat. Commun.">
        <title>The tobacco genome sequence and its comparison with those of tomato and potato.</title>
        <authorList>
            <person name="Sierro N."/>
            <person name="Battey J.N."/>
            <person name="Ouadi S."/>
            <person name="Bakaher N."/>
            <person name="Bovet L."/>
            <person name="Willig A."/>
            <person name="Goepfert S."/>
            <person name="Peitsch M.C."/>
            <person name="Ivanov N.V."/>
        </authorList>
    </citation>
    <scope>NUCLEOTIDE SEQUENCE [LARGE SCALE GENOMIC DNA]</scope>
</reference>
<sequence length="134" mass="15797">MKAGEQLDLYNCRVDYNDGLNDEDQTMDLPGGKVPITTQMKFISESSEKRLPCYRVFDTNGYLIPGSIFEQAMTYRVSHHSTSDDSTKYQCVKEIEQWRTARNPVTRFRNWIQRNGWWFDQNETELCGNIRKQL</sequence>
<gene>
    <name evidence="4" type="primary">LOC107800508</name>
</gene>
<dbReference type="GeneID" id="107800508"/>
<evidence type="ECO:0000259" key="2">
    <source>
        <dbReference type="Pfam" id="PF00676"/>
    </source>
</evidence>
<dbReference type="PANTHER" id="PTHR43380">
    <property type="entry name" value="2-OXOISOVALERATE DEHYDROGENASE SUBUNIT ALPHA, MITOCHONDRIAL"/>
    <property type="match status" value="1"/>
</dbReference>
<dbReference type="PANTHER" id="PTHR43380:SF1">
    <property type="entry name" value="2-OXOISOVALERATE DEHYDROGENASE SUBUNIT ALPHA, MITOCHONDRIAL"/>
    <property type="match status" value="1"/>
</dbReference>
<evidence type="ECO:0000313" key="4">
    <source>
        <dbReference type="RefSeq" id="XP_016479179.1"/>
    </source>
</evidence>
<feature type="domain" description="Dehydrogenase E1 component" evidence="2">
    <location>
        <begin position="72"/>
        <end position="132"/>
    </location>
</feature>
<organism evidence="3 4">
    <name type="scientific">Nicotiana tabacum</name>
    <name type="common">Common tobacco</name>
    <dbReference type="NCBI Taxonomy" id="4097"/>
    <lineage>
        <taxon>Eukaryota</taxon>
        <taxon>Viridiplantae</taxon>
        <taxon>Streptophyta</taxon>
        <taxon>Embryophyta</taxon>
        <taxon>Tracheophyta</taxon>
        <taxon>Spermatophyta</taxon>
        <taxon>Magnoliopsida</taxon>
        <taxon>eudicotyledons</taxon>
        <taxon>Gunneridae</taxon>
        <taxon>Pentapetalae</taxon>
        <taxon>asterids</taxon>
        <taxon>lamiids</taxon>
        <taxon>Solanales</taxon>
        <taxon>Solanaceae</taxon>
        <taxon>Nicotianoideae</taxon>
        <taxon>Nicotianeae</taxon>
        <taxon>Nicotiana</taxon>
    </lineage>
</organism>
<dbReference type="Pfam" id="PF00676">
    <property type="entry name" value="E1_dh"/>
    <property type="match status" value="1"/>
</dbReference>
<proteinExistence type="predicted"/>
<dbReference type="InterPro" id="IPR029061">
    <property type="entry name" value="THDP-binding"/>
</dbReference>
<dbReference type="AlphaFoldDB" id="A0A1S4AR67"/>
<keyword evidence="3" id="KW-1185">Reference proteome</keyword>
<protein>
    <submittedName>
        <fullName evidence="4">2-oxoisovalerate dehydrogenase subunit alpha 1, mitochondrial-like isoform X2</fullName>
    </submittedName>
    <submittedName>
        <fullName evidence="4">2-oxoisovalerate dehydrogenase subunit alpha 2, mitochondrial-like isoform X2</fullName>
    </submittedName>
</protein>
<dbReference type="SUPFAM" id="SSF52518">
    <property type="entry name" value="Thiamin diphosphate-binding fold (THDP-binding)"/>
    <property type="match status" value="1"/>
</dbReference>
<dbReference type="RefSeq" id="XP_016479179.1">
    <property type="nucleotide sequence ID" value="XM_016623693.2"/>
</dbReference>
<accession>A0A1S4AR67</accession>
<dbReference type="OrthoDB" id="3845at2759"/>
<keyword evidence="1" id="KW-0560">Oxidoreductase</keyword>
<evidence type="ECO:0000313" key="3">
    <source>
        <dbReference type="Proteomes" id="UP000790787"/>
    </source>
</evidence>
<dbReference type="GO" id="GO:0016624">
    <property type="term" value="F:oxidoreductase activity, acting on the aldehyde or oxo group of donors, disulfide as acceptor"/>
    <property type="evidence" value="ECO:0007669"/>
    <property type="project" value="InterPro"/>
</dbReference>
<reference evidence="4" key="2">
    <citation type="submission" date="2025-08" db="UniProtKB">
        <authorList>
            <consortium name="RefSeq"/>
        </authorList>
    </citation>
    <scope>IDENTIFICATION</scope>
    <source>
        <tissue evidence="4">Leaf</tissue>
    </source>
</reference>